<accession>A0A0F9I1C1</accession>
<organism evidence="1">
    <name type="scientific">marine sediment metagenome</name>
    <dbReference type="NCBI Taxonomy" id="412755"/>
    <lineage>
        <taxon>unclassified sequences</taxon>
        <taxon>metagenomes</taxon>
        <taxon>ecological metagenomes</taxon>
    </lineage>
</organism>
<evidence type="ECO:0008006" key="2">
    <source>
        <dbReference type="Google" id="ProtNLM"/>
    </source>
</evidence>
<comment type="caution">
    <text evidence="1">The sequence shown here is derived from an EMBL/GenBank/DDBJ whole genome shotgun (WGS) entry which is preliminary data.</text>
</comment>
<gene>
    <name evidence="1" type="ORF">LCGC14_1932700</name>
</gene>
<name>A0A0F9I1C1_9ZZZZ</name>
<reference evidence="1" key="1">
    <citation type="journal article" date="2015" name="Nature">
        <title>Complex archaea that bridge the gap between prokaryotes and eukaryotes.</title>
        <authorList>
            <person name="Spang A."/>
            <person name="Saw J.H."/>
            <person name="Jorgensen S.L."/>
            <person name="Zaremba-Niedzwiedzka K."/>
            <person name="Martijn J."/>
            <person name="Lind A.E."/>
            <person name="van Eijk R."/>
            <person name="Schleper C."/>
            <person name="Guy L."/>
            <person name="Ettema T.J."/>
        </authorList>
    </citation>
    <scope>NUCLEOTIDE SEQUENCE</scope>
</reference>
<dbReference type="AlphaFoldDB" id="A0A0F9I1C1"/>
<dbReference type="EMBL" id="LAZR01020782">
    <property type="protein sequence ID" value="KKL87640.1"/>
    <property type="molecule type" value="Genomic_DNA"/>
</dbReference>
<evidence type="ECO:0000313" key="1">
    <source>
        <dbReference type="EMBL" id="KKL87640.1"/>
    </source>
</evidence>
<proteinExistence type="predicted"/>
<dbReference type="NCBIfam" id="NF033593">
    <property type="entry name" value="transpos_ISNCY_1"/>
    <property type="match status" value="1"/>
</dbReference>
<sequence length="493" mass="57191">MRKIIESQKTFGEVDISKITFDLRSRDEIPKLLMGLQYIYCTPETRDKVFKILEEIVPEGTDSDNGRPGMLLWKILVLGTLRLNCNWDYDKVKEIADNHKTLRQMLGHGDFYGDDYQYPIQTIKDNVSLLTPEVLEKINTVVVKAGHNLVKKKEEKLRGRCDSFVAETDVHYPTDINLLLDAMRKVIVLIARLCMEVGVSEWRQGSYNIRTIKKLYRKAQKIKHSTSKDEKKKEERDKLIIEVHRKYTDRAETFLEKAKGTLRLLLDMKLIEEVSIYDIVNYMGHAERQIDQIRRRVLWGETIPHAEKVFSIFEEHTEWISKGKAGVPQELGLKVCVIEDQYGFILHHMVMQKTTDDKVAVLMACKAKEKFADLISLSFDKGFYSPANRQALANILEKVILPKKGRLSIEEKKIEYSEDFIQGRRKHSAVESGINALENHGLDRCPDHAITGFKRYVALAVLGRNLQKLGDIIQQKKFKIERKWEPQKYRQAS</sequence>
<protein>
    <recommendedName>
        <fullName evidence="2">Transposase InsH N-terminal domain-containing protein</fullName>
    </recommendedName>
</protein>